<reference evidence="1" key="1">
    <citation type="journal article" date="2020" name="Nature">
        <title>Giant virus diversity and host interactions through global metagenomics.</title>
        <authorList>
            <person name="Schulz F."/>
            <person name="Roux S."/>
            <person name="Paez-Espino D."/>
            <person name="Jungbluth S."/>
            <person name="Walsh D.A."/>
            <person name="Denef V.J."/>
            <person name="McMahon K.D."/>
            <person name="Konstantinidis K.T."/>
            <person name="Eloe-Fadrosh E.A."/>
            <person name="Kyrpides N.C."/>
            <person name="Woyke T."/>
        </authorList>
    </citation>
    <scope>NUCLEOTIDE SEQUENCE</scope>
    <source>
        <strain evidence="1">GVMAG-M-3300024336-7</strain>
    </source>
</reference>
<organism evidence="1">
    <name type="scientific">viral metagenome</name>
    <dbReference type="NCBI Taxonomy" id="1070528"/>
    <lineage>
        <taxon>unclassified sequences</taxon>
        <taxon>metagenomes</taxon>
        <taxon>organismal metagenomes</taxon>
    </lineage>
</organism>
<name>A0A6C0IU65_9ZZZZ</name>
<evidence type="ECO:0000313" key="1">
    <source>
        <dbReference type="EMBL" id="QHT96758.1"/>
    </source>
</evidence>
<accession>A0A6C0IU65</accession>
<protein>
    <submittedName>
        <fullName evidence="1">Uncharacterized protein</fullName>
    </submittedName>
</protein>
<dbReference type="EMBL" id="MN740267">
    <property type="protein sequence ID" value="QHT96758.1"/>
    <property type="molecule type" value="Genomic_DNA"/>
</dbReference>
<proteinExistence type="predicted"/>
<sequence>MEGKNIIVCVASIPLSKAIKDIFESYAYEVLEYRTDLFTNRNITEVAKNTFKASSDKRIVYLNVNKIEPRTWLQGTNMTMLNDLIESKTLNVTLIALYKKHKHDRWITDLGSKVSSIIREDVFLDRMPKMSITKEDLHGDLVAAGTVIHEPTSPMMWFFKYVLLRLGFKS</sequence>
<dbReference type="AlphaFoldDB" id="A0A6C0IU65"/>